<dbReference type="PANTHER" id="PTHR40763:SF5">
    <property type="entry name" value="MEMBRANE PROTEIN"/>
    <property type="match status" value="1"/>
</dbReference>
<comment type="caution">
    <text evidence="2">The sequence shown here is derived from an EMBL/GenBank/DDBJ whole genome shotgun (WGS) entry which is preliminary data.</text>
</comment>
<protein>
    <submittedName>
        <fullName evidence="2">Uncharacterized protein DUF1707</fullName>
    </submittedName>
</protein>
<feature type="domain" description="DUF1707" evidence="1">
    <location>
        <begin position="13"/>
        <end position="65"/>
    </location>
</feature>
<evidence type="ECO:0000313" key="2">
    <source>
        <dbReference type="EMBL" id="RZT83391.1"/>
    </source>
</evidence>
<evidence type="ECO:0000313" key="3">
    <source>
        <dbReference type="Proteomes" id="UP000291591"/>
    </source>
</evidence>
<dbReference type="AlphaFoldDB" id="A0A4Q7URQ5"/>
<evidence type="ECO:0000259" key="1">
    <source>
        <dbReference type="Pfam" id="PF08044"/>
    </source>
</evidence>
<dbReference type="EMBL" id="SHKL01000001">
    <property type="protein sequence ID" value="RZT83391.1"/>
    <property type="molecule type" value="Genomic_DNA"/>
</dbReference>
<sequence>MDAQPSSGDRREIRISHADRERAAERLQRALSEGRITLGELEERLAVVYAARFGADLVPPLADLPGDPLDLRTEQLSTPVGPPTVLRGGMGSLRRVGNWEVPARLRVQSSMGSVVLDFCDATLSHPVIEVELQLGAGSARLLVPDDATADLDEMVTAMGSVRTKVSGRAAQGHPHFRVYGRAGMGSVTVRRRYHFAGRHF</sequence>
<keyword evidence="3" id="KW-1185">Reference proteome</keyword>
<dbReference type="PANTHER" id="PTHR40763">
    <property type="entry name" value="MEMBRANE PROTEIN-RELATED"/>
    <property type="match status" value="1"/>
</dbReference>
<dbReference type="InterPro" id="IPR012551">
    <property type="entry name" value="DUF1707_SHOCT-like"/>
</dbReference>
<dbReference type="Pfam" id="PF08044">
    <property type="entry name" value="DUF1707"/>
    <property type="match status" value="1"/>
</dbReference>
<reference evidence="2 3" key="1">
    <citation type="submission" date="2019-02" db="EMBL/GenBank/DDBJ databases">
        <title>Sequencing the genomes of 1000 actinobacteria strains.</title>
        <authorList>
            <person name="Klenk H.-P."/>
        </authorList>
    </citation>
    <scope>NUCLEOTIDE SEQUENCE [LARGE SCALE GENOMIC DNA]</scope>
    <source>
        <strain evidence="2 3">DSM 45779</strain>
    </source>
</reference>
<organism evidence="2 3">
    <name type="scientific">Pseudonocardia sediminis</name>
    <dbReference type="NCBI Taxonomy" id="1397368"/>
    <lineage>
        <taxon>Bacteria</taxon>
        <taxon>Bacillati</taxon>
        <taxon>Actinomycetota</taxon>
        <taxon>Actinomycetes</taxon>
        <taxon>Pseudonocardiales</taxon>
        <taxon>Pseudonocardiaceae</taxon>
        <taxon>Pseudonocardia</taxon>
    </lineage>
</organism>
<accession>A0A4Q7URQ5</accession>
<dbReference type="Proteomes" id="UP000291591">
    <property type="component" value="Unassembled WGS sequence"/>
</dbReference>
<dbReference type="OrthoDB" id="4772576at2"/>
<gene>
    <name evidence="2" type="ORF">EV383_0193</name>
</gene>
<dbReference type="RefSeq" id="WP_130288152.1">
    <property type="nucleotide sequence ID" value="NZ_SHKL01000001.1"/>
</dbReference>
<proteinExistence type="predicted"/>
<name>A0A4Q7URQ5_PSEST</name>